<keyword evidence="3" id="KW-0175">Coiled coil</keyword>
<evidence type="ECO:0000256" key="1">
    <source>
        <dbReference type="ARBA" id="ARBA00022434"/>
    </source>
</evidence>
<dbReference type="GO" id="GO:0006879">
    <property type="term" value="P:intracellular iron ion homeostasis"/>
    <property type="evidence" value="ECO:0007669"/>
    <property type="project" value="UniProtKB-KW"/>
</dbReference>
<keyword evidence="2" id="KW-0408">Iron</keyword>
<sequence>MAKDQKKMNELIDGLNEDLANEYAATIMYTYHASVVSGLYRSLLKPFFEDEIEDEIGHALYLSDKIKTLGGSPTTTPAKVEQLTNVKDMLEATLKAETETIERYETRKKQADELGLTELVVKLEDMISDETHHKEETERLLSDGSFFNN</sequence>
<name>A0A368XNU9_9BACI</name>
<dbReference type="AlphaFoldDB" id="A0A368XNU9"/>
<comment type="caution">
    <text evidence="5">The sequence shown here is derived from an EMBL/GenBank/DDBJ whole genome shotgun (WGS) entry which is preliminary data.</text>
</comment>
<protein>
    <submittedName>
        <fullName evidence="5">Bacterioferritin</fullName>
    </submittedName>
</protein>
<accession>A0A368XNU9</accession>
<proteinExistence type="predicted"/>
<dbReference type="Pfam" id="PF00210">
    <property type="entry name" value="Ferritin"/>
    <property type="match status" value="1"/>
</dbReference>
<dbReference type="InterPro" id="IPR009078">
    <property type="entry name" value="Ferritin-like_SF"/>
</dbReference>
<evidence type="ECO:0000256" key="2">
    <source>
        <dbReference type="ARBA" id="ARBA00023004"/>
    </source>
</evidence>
<evidence type="ECO:0000259" key="4">
    <source>
        <dbReference type="PROSITE" id="PS50905"/>
    </source>
</evidence>
<organism evidence="5 6">
    <name type="scientific">Saliterribacillus persicus</name>
    <dbReference type="NCBI Taxonomy" id="930114"/>
    <lineage>
        <taxon>Bacteria</taxon>
        <taxon>Bacillati</taxon>
        <taxon>Bacillota</taxon>
        <taxon>Bacilli</taxon>
        <taxon>Bacillales</taxon>
        <taxon>Bacillaceae</taxon>
        <taxon>Saliterribacillus</taxon>
    </lineage>
</organism>
<dbReference type="SUPFAM" id="SSF47240">
    <property type="entry name" value="Ferritin-like"/>
    <property type="match status" value="1"/>
</dbReference>
<dbReference type="RefSeq" id="WP_114352893.1">
    <property type="nucleotide sequence ID" value="NZ_QPJJ01000007.1"/>
</dbReference>
<dbReference type="InterPro" id="IPR009040">
    <property type="entry name" value="Ferritin-like_diiron"/>
</dbReference>
<evidence type="ECO:0000313" key="6">
    <source>
        <dbReference type="Proteomes" id="UP000252585"/>
    </source>
</evidence>
<evidence type="ECO:0000256" key="3">
    <source>
        <dbReference type="SAM" id="Coils"/>
    </source>
</evidence>
<reference evidence="5 6" key="1">
    <citation type="submission" date="2018-07" db="EMBL/GenBank/DDBJ databases">
        <title>Genomic Encyclopedia of Type Strains, Phase IV (KMG-IV): sequencing the most valuable type-strain genomes for metagenomic binning, comparative biology and taxonomic classification.</title>
        <authorList>
            <person name="Goeker M."/>
        </authorList>
    </citation>
    <scope>NUCLEOTIDE SEQUENCE [LARGE SCALE GENOMIC DNA]</scope>
    <source>
        <strain evidence="5 6">DSM 27696</strain>
    </source>
</reference>
<dbReference type="PROSITE" id="PS50905">
    <property type="entry name" value="FERRITIN_LIKE"/>
    <property type="match status" value="1"/>
</dbReference>
<dbReference type="EMBL" id="QPJJ01000007">
    <property type="protein sequence ID" value="RCW69670.1"/>
    <property type="molecule type" value="Genomic_DNA"/>
</dbReference>
<dbReference type="InterPro" id="IPR008331">
    <property type="entry name" value="Ferritin_DPS_dom"/>
</dbReference>
<feature type="coiled-coil region" evidence="3">
    <location>
        <begin position="80"/>
        <end position="114"/>
    </location>
</feature>
<dbReference type="GO" id="GO:0008199">
    <property type="term" value="F:ferric iron binding"/>
    <property type="evidence" value="ECO:0007669"/>
    <property type="project" value="InterPro"/>
</dbReference>
<gene>
    <name evidence="5" type="ORF">DFR57_10758</name>
</gene>
<feature type="domain" description="Ferritin-like diiron" evidence="4">
    <location>
        <begin position="5"/>
        <end position="148"/>
    </location>
</feature>
<dbReference type="InterPro" id="IPR012347">
    <property type="entry name" value="Ferritin-like"/>
</dbReference>
<dbReference type="PANTHER" id="PTHR30295">
    <property type="entry name" value="BACTERIOFERRITIN"/>
    <property type="match status" value="1"/>
</dbReference>
<dbReference type="Proteomes" id="UP000252585">
    <property type="component" value="Unassembled WGS sequence"/>
</dbReference>
<dbReference type="CDD" id="cd00657">
    <property type="entry name" value="Ferritin_like"/>
    <property type="match status" value="1"/>
</dbReference>
<keyword evidence="6" id="KW-1185">Reference proteome</keyword>
<dbReference type="OrthoDB" id="9792238at2"/>
<keyword evidence="1" id="KW-0409">Iron storage</keyword>
<dbReference type="Gene3D" id="1.20.1260.10">
    <property type="match status" value="1"/>
</dbReference>
<dbReference type="GO" id="GO:0005829">
    <property type="term" value="C:cytosol"/>
    <property type="evidence" value="ECO:0007669"/>
    <property type="project" value="TreeGrafter"/>
</dbReference>
<dbReference type="PANTHER" id="PTHR30295:SF0">
    <property type="entry name" value="BACTERIOFERRITIN"/>
    <property type="match status" value="1"/>
</dbReference>
<dbReference type="GO" id="GO:0020037">
    <property type="term" value="F:heme binding"/>
    <property type="evidence" value="ECO:0007669"/>
    <property type="project" value="TreeGrafter"/>
</dbReference>
<evidence type="ECO:0000313" key="5">
    <source>
        <dbReference type="EMBL" id="RCW69670.1"/>
    </source>
</evidence>
<dbReference type="GO" id="GO:0004322">
    <property type="term" value="F:ferroxidase activity"/>
    <property type="evidence" value="ECO:0007669"/>
    <property type="project" value="TreeGrafter"/>
</dbReference>